<sequence>MSDTTMDQLITDVFSRVTSHANGLGVFERVTGHEPKNAPGSGLSASFWLKSFRPHPKASGLNVTAAVLTLNVRIGQNMLKEPQDDVEIEILTSSLKLMAAYSGDFDLGGAIRNVDLLGETGAPLALDGGYINADGVLLRVGIITLPLIINDVFPQEA</sequence>
<evidence type="ECO:0000313" key="1">
    <source>
        <dbReference type="EMBL" id="MEA5366101.1"/>
    </source>
</evidence>
<gene>
    <name evidence="1" type="ORF">VA596_41695</name>
</gene>
<keyword evidence="2" id="KW-1185">Reference proteome</keyword>
<accession>A0ABU5RIK3</accession>
<evidence type="ECO:0000313" key="2">
    <source>
        <dbReference type="Proteomes" id="UP001304298"/>
    </source>
</evidence>
<protein>
    <submittedName>
        <fullName evidence="1">Uncharacterized protein</fullName>
    </submittedName>
</protein>
<dbReference type="Proteomes" id="UP001304298">
    <property type="component" value="Unassembled WGS sequence"/>
</dbReference>
<comment type="caution">
    <text evidence="1">The sequence shown here is derived from an EMBL/GenBank/DDBJ whole genome shotgun (WGS) entry which is preliminary data.</text>
</comment>
<name>A0ABU5RIK3_9PSEU</name>
<organism evidence="1 2">
    <name type="scientific">Amycolatopsis heterodermiae</name>
    <dbReference type="NCBI Taxonomy" id="3110235"/>
    <lineage>
        <taxon>Bacteria</taxon>
        <taxon>Bacillati</taxon>
        <taxon>Actinomycetota</taxon>
        <taxon>Actinomycetes</taxon>
        <taxon>Pseudonocardiales</taxon>
        <taxon>Pseudonocardiaceae</taxon>
        <taxon>Amycolatopsis</taxon>
    </lineage>
</organism>
<reference evidence="1 2" key="1">
    <citation type="submission" date="2023-12" db="EMBL/GenBank/DDBJ databases">
        <title>Amycolatopsis sp. V23-08.</title>
        <authorList>
            <person name="Somphong A."/>
        </authorList>
    </citation>
    <scope>NUCLEOTIDE SEQUENCE [LARGE SCALE GENOMIC DNA]</scope>
    <source>
        <strain evidence="1 2">V23-08</strain>
    </source>
</reference>
<dbReference type="EMBL" id="JAYFSI010000014">
    <property type="protein sequence ID" value="MEA5366101.1"/>
    <property type="molecule type" value="Genomic_DNA"/>
</dbReference>
<dbReference type="RefSeq" id="WP_323335109.1">
    <property type="nucleotide sequence ID" value="NZ_JAYFSI010000014.1"/>
</dbReference>
<proteinExistence type="predicted"/>